<evidence type="ECO:0000313" key="2">
    <source>
        <dbReference type="Proteomes" id="UP000008418"/>
    </source>
</evidence>
<accession>G1D5F8</accession>
<gene>
    <name evidence="1" type="primary">96</name>
    <name evidence="1" type="ORF">PBI_REY_96</name>
</gene>
<organism evidence="1 2">
    <name type="scientific">Mycobacterium phage Rey</name>
    <dbReference type="NCBI Taxonomy" id="1034115"/>
    <lineage>
        <taxon>Viruses</taxon>
        <taxon>Duplodnaviria</taxon>
        <taxon>Heunggongvirae</taxon>
        <taxon>Uroviricota</taxon>
        <taxon>Caudoviricetes</taxon>
        <taxon>Vilmaviridae</taxon>
        <taxon>Mclasvirinae</taxon>
        <taxon>Reyvirus</taxon>
        <taxon>Reyvirus rey</taxon>
    </lineage>
</organism>
<name>G1D5F8_9CAUD</name>
<dbReference type="KEGG" id="vg:40081008"/>
<proteinExistence type="predicted"/>
<dbReference type="Proteomes" id="UP000008418">
    <property type="component" value="Segment"/>
</dbReference>
<keyword evidence="2" id="KW-1185">Reference proteome</keyword>
<dbReference type="RefSeq" id="YP_009605086.1">
    <property type="nucleotide sequence ID" value="NC_041971.1"/>
</dbReference>
<protein>
    <submittedName>
        <fullName evidence="1">Uncharacterized protein</fullName>
    </submittedName>
</protein>
<evidence type="ECO:0000313" key="1">
    <source>
        <dbReference type="EMBL" id="AEK10007.1"/>
    </source>
</evidence>
<dbReference type="EMBL" id="JF937105">
    <property type="protein sequence ID" value="AEK10007.1"/>
    <property type="molecule type" value="Genomic_DNA"/>
</dbReference>
<dbReference type="OrthoDB" id="40754at10239"/>
<dbReference type="GeneID" id="40081008"/>
<reference evidence="1 2" key="1">
    <citation type="journal article" date="2011" name="PLoS ONE">
        <title>Cluster K Mycobacteriophages: Insights into the Evolutionary Origins of Mycobacteriophage TM4.</title>
        <authorList>
            <person name="Pope W.H."/>
            <person name="Ferreira C.M."/>
            <person name="Jacobs-Sera D."/>
            <person name="Benjamin R.C."/>
            <person name="Davis A.J."/>
            <person name="Dejong R.J."/>
            <person name="Elgin S.C."/>
            <person name="Guilfoile F.R."/>
            <person name="Forsyth M.H."/>
            <person name="Harris A.D."/>
            <person name="Harvey S.E."/>
            <person name="Hughes L.E."/>
            <person name="Hynes P.M."/>
            <person name="Jackson A.S."/>
            <person name="Jalal M.D."/>
            <person name="Macmurray E.A."/>
            <person name="Manley C.M."/>
            <person name="McDonough M.J."/>
            <person name="Mosier J.L."/>
            <person name="Osterbann L.J."/>
            <person name="Rabinowitz H.S."/>
            <person name="Rhyan C.N."/>
            <person name="Russell D.A."/>
            <person name="Saha M.S."/>
            <person name="Shaffer C.D."/>
            <person name="Simon S.E."/>
            <person name="Sims E.F."/>
            <person name="Tovar I.G."/>
            <person name="Weisser E.G."/>
            <person name="Wertz J.T."/>
            <person name="Weston-Hafer K.A."/>
            <person name="Williamson K.E."/>
            <person name="Zhang B."/>
            <person name="Cresawn S.G."/>
            <person name="Jain P."/>
            <person name="Piuri M."/>
            <person name="Jacobs W.R.Jr."/>
            <person name="Hendrix R.W."/>
            <person name="Hatfull G.F."/>
        </authorList>
    </citation>
    <scope>NUCLEOTIDE SEQUENCE [LARGE SCALE GENOMIC DNA]</scope>
    <source>
        <strain evidence="1">Rey</strain>
    </source>
</reference>
<sequence>MSDIDVMAAIIEQKAYGKDIMDRTWRATTKSSVATAQALHAAGFRMSAGTVDQAQNDALAALQARVSRLEGWAGLPQ</sequence>